<keyword evidence="1" id="KW-1133">Transmembrane helix</keyword>
<proteinExistence type="predicted"/>
<evidence type="ECO:0000313" key="2">
    <source>
        <dbReference type="EMBL" id="KFM63258.1"/>
    </source>
</evidence>
<gene>
    <name evidence="2" type="ORF">X975_09357</name>
</gene>
<keyword evidence="1" id="KW-0472">Membrane</keyword>
<protein>
    <submittedName>
        <fullName evidence="2">Uncharacterized protein</fullName>
    </submittedName>
</protein>
<accession>A0A087TDR9</accession>
<dbReference type="AlphaFoldDB" id="A0A087TDR9"/>
<dbReference type="EMBL" id="KK114765">
    <property type="protein sequence ID" value="KFM63258.1"/>
    <property type="molecule type" value="Genomic_DNA"/>
</dbReference>
<evidence type="ECO:0000256" key="1">
    <source>
        <dbReference type="SAM" id="Phobius"/>
    </source>
</evidence>
<feature type="non-terminal residue" evidence="2">
    <location>
        <position position="70"/>
    </location>
</feature>
<feature type="transmembrane region" description="Helical" evidence="1">
    <location>
        <begin position="13"/>
        <end position="32"/>
    </location>
</feature>
<reference evidence="2 3" key="1">
    <citation type="submission" date="2013-11" db="EMBL/GenBank/DDBJ databases">
        <title>Genome sequencing of Stegodyphus mimosarum.</title>
        <authorList>
            <person name="Bechsgaard J."/>
        </authorList>
    </citation>
    <scope>NUCLEOTIDE SEQUENCE [LARGE SCALE GENOMIC DNA]</scope>
</reference>
<keyword evidence="1" id="KW-0812">Transmembrane</keyword>
<name>A0A087TDR9_STEMI</name>
<evidence type="ECO:0000313" key="3">
    <source>
        <dbReference type="Proteomes" id="UP000054359"/>
    </source>
</evidence>
<dbReference type="Proteomes" id="UP000054359">
    <property type="component" value="Unassembled WGS sequence"/>
</dbReference>
<organism evidence="2 3">
    <name type="scientific">Stegodyphus mimosarum</name>
    <name type="common">African social velvet spider</name>
    <dbReference type="NCBI Taxonomy" id="407821"/>
    <lineage>
        <taxon>Eukaryota</taxon>
        <taxon>Metazoa</taxon>
        <taxon>Ecdysozoa</taxon>
        <taxon>Arthropoda</taxon>
        <taxon>Chelicerata</taxon>
        <taxon>Arachnida</taxon>
        <taxon>Araneae</taxon>
        <taxon>Araneomorphae</taxon>
        <taxon>Entelegynae</taxon>
        <taxon>Eresoidea</taxon>
        <taxon>Eresidae</taxon>
        <taxon>Stegodyphus</taxon>
    </lineage>
</organism>
<keyword evidence="3" id="KW-1185">Reference proteome</keyword>
<sequence>MDHSLLISSASDFIIVILAFVTHLAPLTTICLKVQLLRIFKFNAIHKTMLNFGFLNYRKVKFFVINWIIS</sequence>